<name>A0ABP8GBA5_9SPHI</name>
<protein>
    <submittedName>
        <fullName evidence="1">Uncharacterized protein</fullName>
    </submittedName>
</protein>
<reference evidence="2" key="1">
    <citation type="journal article" date="2019" name="Int. J. Syst. Evol. Microbiol.">
        <title>The Global Catalogue of Microorganisms (GCM) 10K type strain sequencing project: providing services to taxonomists for standard genome sequencing and annotation.</title>
        <authorList>
            <consortium name="The Broad Institute Genomics Platform"/>
            <consortium name="The Broad Institute Genome Sequencing Center for Infectious Disease"/>
            <person name="Wu L."/>
            <person name="Ma J."/>
        </authorList>
    </citation>
    <scope>NUCLEOTIDE SEQUENCE [LARGE SCALE GENOMIC DNA]</scope>
    <source>
        <strain evidence="2">JCM 17705</strain>
    </source>
</reference>
<comment type="caution">
    <text evidence="1">The sequence shown here is derived from an EMBL/GenBank/DDBJ whole genome shotgun (WGS) entry which is preliminary data.</text>
</comment>
<evidence type="ECO:0000313" key="1">
    <source>
        <dbReference type="EMBL" id="GAA4321150.1"/>
    </source>
</evidence>
<organism evidence="1 2">
    <name type="scientific">Mucilaginibacter gynuensis</name>
    <dbReference type="NCBI Taxonomy" id="1302236"/>
    <lineage>
        <taxon>Bacteria</taxon>
        <taxon>Pseudomonadati</taxon>
        <taxon>Bacteroidota</taxon>
        <taxon>Sphingobacteriia</taxon>
        <taxon>Sphingobacteriales</taxon>
        <taxon>Sphingobacteriaceae</taxon>
        <taxon>Mucilaginibacter</taxon>
    </lineage>
</organism>
<accession>A0ABP8GBA5</accession>
<sequence length="251" mass="26149">MGIANGTAFMAACGCIGGTTGIPNCSVTPCSEKLRITGINSQPNINGQNVSILAATVNSNPPKEWGADRKLTTPTSGVYKPEIVRQGTASNIFPSNFTWDAVNGYSIGISHGHPAGFAPSPADAVWAYGNLSNSQLVAAGAADIARYKGQVSVTTTTANGTYIITVKDWTALATLYTNYLANPSAKDQEYIDAGLAYKKAHPEASYETSSEYALASLYGSAVNIYKAPVNSSNYVPIGIDSSGHISVVPCP</sequence>
<proteinExistence type="predicted"/>
<dbReference type="Proteomes" id="UP001500582">
    <property type="component" value="Unassembled WGS sequence"/>
</dbReference>
<keyword evidence="2" id="KW-1185">Reference proteome</keyword>
<dbReference type="EMBL" id="BAABFT010000004">
    <property type="protein sequence ID" value="GAA4321150.1"/>
    <property type="molecule type" value="Genomic_DNA"/>
</dbReference>
<gene>
    <name evidence="1" type="ORF">GCM10023149_20850</name>
</gene>
<evidence type="ECO:0000313" key="2">
    <source>
        <dbReference type="Proteomes" id="UP001500582"/>
    </source>
</evidence>